<evidence type="ECO:0000313" key="3">
    <source>
        <dbReference type="Proteomes" id="UP001551482"/>
    </source>
</evidence>
<sequence>MKLRSKILSVLSTTAVLAGGATVLASPASAECTTCEPLVRATVFTNGTPAGEVRFKSYGEHLYVRDFKQDGMAVVAEYYIGNSDPLYRARNTVGVGYTLDVDLNVPERWMVQFRACVYKGNTRGSCSGWITDYA</sequence>
<dbReference type="RefSeq" id="WP_358359143.1">
    <property type="nucleotide sequence ID" value="NZ_JBEZFP010000086.1"/>
</dbReference>
<protein>
    <recommendedName>
        <fullName evidence="4">Secreted protein</fullName>
    </recommendedName>
</protein>
<evidence type="ECO:0008006" key="4">
    <source>
        <dbReference type="Google" id="ProtNLM"/>
    </source>
</evidence>
<keyword evidence="1" id="KW-0732">Signal</keyword>
<gene>
    <name evidence="2" type="ORF">AB0C36_28090</name>
</gene>
<feature type="signal peptide" evidence="1">
    <location>
        <begin position="1"/>
        <end position="30"/>
    </location>
</feature>
<reference evidence="2 3" key="1">
    <citation type="submission" date="2024-06" db="EMBL/GenBank/DDBJ databases">
        <title>The Natural Products Discovery Center: Release of the First 8490 Sequenced Strains for Exploring Actinobacteria Biosynthetic Diversity.</title>
        <authorList>
            <person name="Kalkreuter E."/>
            <person name="Kautsar S.A."/>
            <person name="Yang D."/>
            <person name="Bader C.D."/>
            <person name="Teijaro C.N."/>
            <person name="Fluegel L."/>
            <person name="Davis C.M."/>
            <person name="Simpson J.R."/>
            <person name="Lauterbach L."/>
            <person name="Steele A.D."/>
            <person name="Gui C."/>
            <person name="Meng S."/>
            <person name="Li G."/>
            <person name="Viehrig K."/>
            <person name="Ye F."/>
            <person name="Su P."/>
            <person name="Kiefer A.F."/>
            <person name="Nichols A."/>
            <person name="Cepeda A.J."/>
            <person name="Yan W."/>
            <person name="Fan B."/>
            <person name="Jiang Y."/>
            <person name="Adhikari A."/>
            <person name="Zheng C.-J."/>
            <person name="Schuster L."/>
            <person name="Cowan T.M."/>
            <person name="Smanski M.J."/>
            <person name="Chevrette M.G."/>
            <person name="De Carvalho L.P.S."/>
            <person name="Shen B."/>
        </authorList>
    </citation>
    <scope>NUCLEOTIDE SEQUENCE [LARGE SCALE GENOMIC DNA]</scope>
    <source>
        <strain evidence="2 3">NPDC048946</strain>
    </source>
</reference>
<comment type="caution">
    <text evidence="2">The sequence shown here is derived from an EMBL/GenBank/DDBJ whole genome shotgun (WGS) entry which is preliminary data.</text>
</comment>
<organism evidence="2 3">
    <name type="scientific">Streptodolium elevatio</name>
    <dbReference type="NCBI Taxonomy" id="3157996"/>
    <lineage>
        <taxon>Bacteria</taxon>
        <taxon>Bacillati</taxon>
        <taxon>Actinomycetota</taxon>
        <taxon>Actinomycetes</taxon>
        <taxon>Kitasatosporales</taxon>
        <taxon>Streptomycetaceae</taxon>
        <taxon>Streptodolium</taxon>
    </lineage>
</organism>
<evidence type="ECO:0000313" key="2">
    <source>
        <dbReference type="EMBL" id="MEU8137361.1"/>
    </source>
</evidence>
<dbReference type="EMBL" id="JBEZFP010000086">
    <property type="protein sequence ID" value="MEU8137361.1"/>
    <property type="molecule type" value="Genomic_DNA"/>
</dbReference>
<evidence type="ECO:0000256" key="1">
    <source>
        <dbReference type="SAM" id="SignalP"/>
    </source>
</evidence>
<keyword evidence="3" id="KW-1185">Reference proteome</keyword>
<proteinExistence type="predicted"/>
<feature type="chain" id="PRO_5045689667" description="Secreted protein" evidence="1">
    <location>
        <begin position="31"/>
        <end position="134"/>
    </location>
</feature>
<name>A0ABV3DNT9_9ACTN</name>
<dbReference type="Proteomes" id="UP001551482">
    <property type="component" value="Unassembled WGS sequence"/>
</dbReference>
<accession>A0ABV3DNT9</accession>